<dbReference type="Proteomes" id="UP001299046">
    <property type="component" value="Unassembled WGS sequence"/>
</dbReference>
<dbReference type="InterPro" id="IPR013228">
    <property type="entry name" value="PE-PPE_C"/>
</dbReference>
<keyword evidence="4" id="KW-1185">Reference proteome</keyword>
<feature type="signal peptide" evidence="1">
    <location>
        <begin position="1"/>
        <end position="20"/>
    </location>
</feature>
<proteinExistence type="predicted"/>
<name>A0ABU5YG22_9MYCO</name>
<organism evidence="3 4">
    <name type="scientific">[Mycobacterium] zoologicum</name>
    <dbReference type="NCBI Taxonomy" id="2872311"/>
    <lineage>
        <taxon>Bacteria</taxon>
        <taxon>Bacillati</taxon>
        <taxon>Actinomycetota</taxon>
        <taxon>Actinomycetes</taxon>
        <taxon>Mycobacteriales</taxon>
        <taxon>Mycobacteriaceae</taxon>
        <taxon>Mycolicibacter</taxon>
    </lineage>
</organism>
<evidence type="ECO:0000313" key="4">
    <source>
        <dbReference type="Proteomes" id="UP001299046"/>
    </source>
</evidence>
<dbReference type="InterPro" id="IPR029058">
    <property type="entry name" value="AB_hydrolase_fold"/>
</dbReference>
<dbReference type="RefSeq" id="WP_224862001.1">
    <property type="nucleotide sequence ID" value="NZ_JAYJJT010000003.1"/>
</dbReference>
<gene>
    <name evidence="3" type="ORF">KV112_03400</name>
</gene>
<feature type="chain" id="PRO_5046315986" evidence="1">
    <location>
        <begin position="21"/>
        <end position="354"/>
    </location>
</feature>
<evidence type="ECO:0000256" key="1">
    <source>
        <dbReference type="SAM" id="SignalP"/>
    </source>
</evidence>
<evidence type="ECO:0000259" key="2">
    <source>
        <dbReference type="Pfam" id="PF08237"/>
    </source>
</evidence>
<comment type="caution">
    <text evidence="3">The sequence shown here is derived from an EMBL/GenBank/DDBJ whole genome shotgun (WGS) entry which is preliminary data.</text>
</comment>
<accession>A0ABU5YG22</accession>
<dbReference type="EMBL" id="JAYJJT010000003">
    <property type="protein sequence ID" value="MEB3048791.1"/>
    <property type="molecule type" value="Genomic_DNA"/>
</dbReference>
<dbReference type="Gene3D" id="3.40.50.1820">
    <property type="entry name" value="alpha/beta hydrolase"/>
    <property type="match status" value="1"/>
</dbReference>
<dbReference type="Pfam" id="PF08237">
    <property type="entry name" value="PE-PPE"/>
    <property type="match status" value="1"/>
</dbReference>
<feature type="domain" description="PE-PPE" evidence="2">
    <location>
        <begin position="100"/>
        <end position="324"/>
    </location>
</feature>
<evidence type="ECO:0000313" key="3">
    <source>
        <dbReference type="EMBL" id="MEB3048791.1"/>
    </source>
</evidence>
<reference evidence="3 4" key="1">
    <citation type="submission" date="2023-12" db="EMBL/GenBank/DDBJ databases">
        <title>Description of new species of Mycobacterium terrae complex isolated from sewage at the Sao Paulo Zoological Park Foundation in Brazil.</title>
        <authorList>
            <person name="Romagnoli C.L."/>
            <person name="Conceicao E.C."/>
            <person name="Machado E."/>
            <person name="Barreto L.B.P.F."/>
            <person name="Sharma A."/>
            <person name="Silva N.M."/>
            <person name="Marques L.E."/>
            <person name="Juliana M.A."/>
            <person name="Lourenco M.C.S."/>
            <person name="Digiampietri L.A."/>
            <person name="Suffys P.N."/>
            <person name="Viana-Niero C."/>
        </authorList>
    </citation>
    <scope>NUCLEOTIDE SEQUENCE [LARGE SCALE GENOMIC DNA]</scope>
    <source>
        <strain evidence="3 4">MYC123</strain>
    </source>
</reference>
<sequence length="354" mass="37116">MARLIAVALIGAAASALTCAEVLSAPSARADTLAAADSALSEGATRITVPGSGPLYYPNFFTGFPGLGQGYLPGIIDDPDLSILGAYDQINHEIGENWFPGSTPQVVNYPASMGILSGSLAAPGVDDAVSAGRQALNDQITNAVDNGNGSVVYVAALSEGTLVLDRELAYLATDPNAPAADALKFVSISSPEIGLFDIYMRVGSTIPVVDYTAGIIPDTQYDVDVLFHQYDFWADPPDRPWNLLADLNSLFALNYYHSPAALAAPSDAVQLSSVTDSLGGTVTTYMITSSTLPMLQPLVGLGLPEQFIDDLNSWLTPLVDQGYSSLTPDAGPYFAQGELVGLDGLWPDLDHLLG</sequence>
<protein>
    <submittedName>
        <fullName evidence="3">PE-PPE domain-containing protein</fullName>
    </submittedName>
</protein>
<keyword evidence="1" id="KW-0732">Signal</keyword>